<dbReference type="CDD" id="cd18580">
    <property type="entry name" value="ABC_6TM_ABCC_D2"/>
    <property type="match status" value="1"/>
</dbReference>
<feature type="transmembrane region" description="Helical" evidence="12">
    <location>
        <begin position="190"/>
        <end position="209"/>
    </location>
</feature>
<feature type="domain" description="ABC transporter" evidence="13">
    <location>
        <begin position="1326"/>
        <end position="1582"/>
    </location>
</feature>
<evidence type="ECO:0000256" key="5">
    <source>
        <dbReference type="ARBA" id="ARBA00022737"/>
    </source>
</evidence>
<dbReference type="InterPro" id="IPR027417">
    <property type="entry name" value="P-loop_NTPase"/>
</dbReference>
<evidence type="ECO:0000256" key="1">
    <source>
        <dbReference type="ARBA" id="ARBA00004128"/>
    </source>
</evidence>
<feature type="transmembrane region" description="Helical" evidence="12">
    <location>
        <begin position="593"/>
        <end position="615"/>
    </location>
</feature>
<feature type="transmembrane region" description="Helical" evidence="12">
    <location>
        <begin position="1045"/>
        <end position="1067"/>
    </location>
</feature>
<dbReference type="InterPro" id="IPR003593">
    <property type="entry name" value="AAA+_ATPase"/>
</dbReference>
<dbReference type="InterPro" id="IPR036640">
    <property type="entry name" value="ABC1_TM_sf"/>
</dbReference>
<dbReference type="Gene3D" id="3.40.50.300">
    <property type="entry name" value="P-loop containing nucleotide triphosphate hydrolases"/>
    <property type="match status" value="2"/>
</dbReference>
<evidence type="ECO:0000256" key="12">
    <source>
        <dbReference type="SAM" id="Phobius"/>
    </source>
</evidence>
<evidence type="ECO:0000259" key="14">
    <source>
        <dbReference type="PROSITE" id="PS50929"/>
    </source>
</evidence>
<feature type="transmembrane region" description="Helical" evidence="12">
    <location>
        <begin position="1261"/>
        <end position="1281"/>
    </location>
</feature>
<dbReference type="GO" id="GO:0000329">
    <property type="term" value="C:fungal-type vacuole membrane"/>
    <property type="evidence" value="ECO:0007669"/>
    <property type="project" value="UniProtKB-ARBA"/>
</dbReference>
<dbReference type="KEGG" id="clus:A9F13_02g02937"/>
<evidence type="ECO:0000256" key="8">
    <source>
        <dbReference type="ARBA" id="ARBA00022967"/>
    </source>
</evidence>
<feature type="region of interest" description="Disordered" evidence="11">
    <location>
        <begin position="1449"/>
        <end position="1469"/>
    </location>
</feature>
<feature type="transmembrane region" description="Helical" evidence="12">
    <location>
        <begin position="396"/>
        <end position="414"/>
    </location>
</feature>
<dbReference type="PROSITE" id="PS50929">
    <property type="entry name" value="ABC_TM1F"/>
    <property type="match status" value="2"/>
</dbReference>
<feature type="compositionally biased region" description="Polar residues" evidence="11">
    <location>
        <begin position="908"/>
        <end position="922"/>
    </location>
</feature>
<evidence type="ECO:0000256" key="3">
    <source>
        <dbReference type="ARBA" id="ARBA00022448"/>
    </source>
</evidence>
<feature type="transmembrane region" description="Helical" evidence="12">
    <location>
        <begin position="150"/>
        <end position="170"/>
    </location>
</feature>
<evidence type="ECO:0000256" key="7">
    <source>
        <dbReference type="ARBA" id="ARBA00022840"/>
    </source>
</evidence>
<feature type="domain" description="ABC transmembrane type-1" evidence="14">
    <location>
        <begin position="347"/>
        <end position="620"/>
    </location>
</feature>
<dbReference type="GO" id="GO:0005524">
    <property type="term" value="F:ATP binding"/>
    <property type="evidence" value="ECO:0007669"/>
    <property type="project" value="UniProtKB-KW"/>
</dbReference>
<evidence type="ECO:0000313" key="16">
    <source>
        <dbReference type="Proteomes" id="UP000195602"/>
    </source>
</evidence>
<feature type="compositionally biased region" description="Acidic residues" evidence="11">
    <location>
        <begin position="886"/>
        <end position="895"/>
    </location>
</feature>
<comment type="caution">
    <text evidence="15">The sequence shown here is derived from an EMBL/GenBank/DDBJ whole genome shotgun (WGS) entry which is preliminary data.</text>
</comment>
<gene>
    <name evidence="15" type="ORF">A9F13_02g02937</name>
</gene>
<feature type="transmembrane region" description="Helical" evidence="12">
    <location>
        <begin position="557"/>
        <end position="581"/>
    </location>
</feature>
<dbReference type="FunFam" id="3.40.50.300:FF:000565">
    <property type="entry name" value="ABC bile acid transporter"/>
    <property type="match status" value="1"/>
</dbReference>
<name>A0AA91T3M2_CLALS</name>
<dbReference type="Gene3D" id="1.20.1560.10">
    <property type="entry name" value="ABC transporter type 1, transmembrane domain"/>
    <property type="match status" value="2"/>
</dbReference>
<feature type="transmembrane region" description="Helical" evidence="12">
    <location>
        <begin position="83"/>
        <end position="107"/>
    </location>
</feature>
<feature type="transmembrane region" description="Helical" evidence="12">
    <location>
        <begin position="1137"/>
        <end position="1159"/>
    </location>
</feature>
<dbReference type="PROSITE" id="PS00211">
    <property type="entry name" value="ABC_TRANSPORTER_1"/>
    <property type="match status" value="2"/>
</dbReference>
<feature type="transmembrane region" description="Helical" evidence="12">
    <location>
        <begin position="339"/>
        <end position="360"/>
    </location>
</feature>
<keyword evidence="5" id="KW-0677">Repeat</keyword>
<dbReference type="InterPro" id="IPR011527">
    <property type="entry name" value="ABC1_TM_dom"/>
</dbReference>
<feature type="domain" description="ABC transporter" evidence="13">
    <location>
        <begin position="656"/>
        <end position="884"/>
    </location>
</feature>
<feature type="region of interest" description="Disordered" evidence="11">
    <location>
        <begin position="885"/>
        <end position="925"/>
    </location>
</feature>
<feature type="transmembrane region" description="Helical" evidence="12">
    <location>
        <begin position="119"/>
        <end position="143"/>
    </location>
</feature>
<feature type="compositionally biased region" description="Basic and acidic residues" evidence="11">
    <location>
        <begin position="1459"/>
        <end position="1468"/>
    </location>
</feature>
<organism evidence="15 16">
    <name type="scientific">Clavispora lusitaniae</name>
    <name type="common">Candida lusitaniae</name>
    <dbReference type="NCBI Taxonomy" id="36911"/>
    <lineage>
        <taxon>Eukaryota</taxon>
        <taxon>Fungi</taxon>
        <taxon>Dikarya</taxon>
        <taxon>Ascomycota</taxon>
        <taxon>Saccharomycotina</taxon>
        <taxon>Pichiomycetes</taxon>
        <taxon>Metschnikowiaceae</taxon>
        <taxon>Clavispora</taxon>
    </lineage>
</organism>
<comment type="similarity">
    <text evidence="2">Belongs to the ABC transporter superfamily. ABCC family. Conjugate transporter (TC 3.A.1.208) subfamily.</text>
</comment>
<dbReference type="FunFam" id="3.40.50.300:FF:000450">
    <property type="entry name" value="ABC transporter C family member 2"/>
    <property type="match status" value="1"/>
</dbReference>
<comment type="subcellular location">
    <subcellularLocation>
        <location evidence="1">Vacuole membrane</location>
        <topology evidence="1">Multi-pass membrane protein</topology>
    </subcellularLocation>
</comment>
<dbReference type="GO" id="GO:0140359">
    <property type="term" value="F:ABC-type transporter activity"/>
    <property type="evidence" value="ECO:0007669"/>
    <property type="project" value="InterPro"/>
</dbReference>
<dbReference type="InterPro" id="IPR050173">
    <property type="entry name" value="ABC_transporter_C-like"/>
</dbReference>
<feature type="transmembrane region" description="Helical" evidence="12">
    <location>
        <begin position="37"/>
        <end position="62"/>
    </location>
</feature>
<dbReference type="CDD" id="cd03250">
    <property type="entry name" value="ABCC_MRP_domain1"/>
    <property type="match status" value="1"/>
</dbReference>
<dbReference type="SUPFAM" id="SSF52540">
    <property type="entry name" value="P-loop containing nucleoside triphosphate hydrolases"/>
    <property type="match status" value="2"/>
</dbReference>
<keyword evidence="8" id="KW-1278">Translocase</keyword>
<evidence type="ECO:0000256" key="9">
    <source>
        <dbReference type="ARBA" id="ARBA00022989"/>
    </source>
</evidence>
<keyword evidence="7" id="KW-0067">ATP-binding</keyword>
<feature type="transmembrane region" description="Helical" evidence="12">
    <location>
        <begin position="372"/>
        <end position="391"/>
    </location>
</feature>
<dbReference type="PROSITE" id="PS50893">
    <property type="entry name" value="ABC_TRANSPORTER_2"/>
    <property type="match status" value="2"/>
</dbReference>
<evidence type="ECO:0000256" key="11">
    <source>
        <dbReference type="SAM" id="MobiDB-lite"/>
    </source>
</evidence>
<evidence type="ECO:0000256" key="10">
    <source>
        <dbReference type="ARBA" id="ARBA00023136"/>
    </source>
</evidence>
<dbReference type="GO" id="GO:0016887">
    <property type="term" value="F:ATP hydrolysis activity"/>
    <property type="evidence" value="ECO:0007669"/>
    <property type="project" value="InterPro"/>
</dbReference>
<dbReference type="InterPro" id="IPR044746">
    <property type="entry name" value="ABCC_6TM_D1"/>
</dbReference>
<feature type="transmembrane region" description="Helical" evidence="12">
    <location>
        <begin position="481"/>
        <end position="503"/>
    </location>
</feature>
<dbReference type="PANTHER" id="PTHR24223:SF443">
    <property type="entry name" value="MULTIDRUG-RESISTANCE LIKE PROTEIN 1, ISOFORM I"/>
    <property type="match status" value="1"/>
</dbReference>
<accession>A0AA91T3M2</accession>
<dbReference type="Proteomes" id="UP000195602">
    <property type="component" value="Unassembled WGS sequence"/>
</dbReference>
<dbReference type="InterPro" id="IPR003439">
    <property type="entry name" value="ABC_transporter-like_ATP-bd"/>
</dbReference>
<evidence type="ECO:0000256" key="6">
    <source>
        <dbReference type="ARBA" id="ARBA00022741"/>
    </source>
</evidence>
<protein>
    <submittedName>
        <fullName evidence="15">Multiple drug resistance-associated protein transporter</fullName>
    </submittedName>
</protein>
<dbReference type="FunFam" id="1.20.1560.10:FF:000013">
    <property type="entry name" value="ABC transporter C family member 2"/>
    <property type="match status" value="1"/>
</dbReference>
<feature type="domain" description="ABC transmembrane type-1" evidence="14">
    <location>
        <begin position="1005"/>
        <end position="1289"/>
    </location>
</feature>
<evidence type="ECO:0000259" key="13">
    <source>
        <dbReference type="PROSITE" id="PS50893"/>
    </source>
</evidence>
<evidence type="ECO:0000256" key="4">
    <source>
        <dbReference type="ARBA" id="ARBA00022692"/>
    </source>
</evidence>
<dbReference type="PANTHER" id="PTHR24223">
    <property type="entry name" value="ATP-BINDING CASSETTE SUB-FAMILY C"/>
    <property type="match status" value="1"/>
</dbReference>
<keyword evidence="3" id="KW-0813">Transport</keyword>
<keyword evidence="4 12" id="KW-0812">Transmembrane</keyword>
<dbReference type="SUPFAM" id="SSF90123">
    <property type="entry name" value="ABC transporter transmembrane region"/>
    <property type="match status" value="2"/>
</dbReference>
<evidence type="ECO:0000256" key="2">
    <source>
        <dbReference type="ARBA" id="ARBA00009726"/>
    </source>
</evidence>
<feature type="transmembrane region" description="Helical" evidence="12">
    <location>
        <begin position="1236"/>
        <end position="1255"/>
    </location>
</feature>
<dbReference type="EMBL" id="LYUB02000002">
    <property type="protein sequence ID" value="OVF10474.1"/>
    <property type="molecule type" value="Genomic_DNA"/>
</dbReference>
<proteinExistence type="inferred from homology"/>
<dbReference type="CDD" id="cd03244">
    <property type="entry name" value="ABCC_MRP_domain2"/>
    <property type="match status" value="1"/>
</dbReference>
<dbReference type="CDD" id="cd18579">
    <property type="entry name" value="ABC_6TM_ABCC_D1"/>
    <property type="match status" value="1"/>
</dbReference>
<keyword evidence="6" id="KW-0547">Nucleotide-binding</keyword>
<reference evidence="15 16" key="1">
    <citation type="submission" date="2017-04" db="EMBL/GenBank/DDBJ databases">
        <title>Draft genome of the yeast Clavispora lusitaniae type strain CBS 6936.</title>
        <authorList>
            <person name="Durrens P."/>
            <person name="Klopp C."/>
            <person name="Biteau N."/>
            <person name="Fitton-Ouhabi V."/>
            <person name="Dementhon K."/>
            <person name="Accoceberry I."/>
            <person name="Sherman D.J."/>
            <person name="Noel T."/>
        </authorList>
    </citation>
    <scope>NUCLEOTIDE SEQUENCE [LARGE SCALE GENOMIC DNA]</scope>
    <source>
        <strain evidence="15 16">CBS 6936</strain>
    </source>
</reference>
<feature type="transmembrane region" description="Helical" evidence="12">
    <location>
        <begin position="1001"/>
        <end position="1025"/>
    </location>
</feature>
<evidence type="ECO:0000313" key="15">
    <source>
        <dbReference type="EMBL" id="OVF10474.1"/>
    </source>
</evidence>
<dbReference type="SMART" id="SM00382">
    <property type="entry name" value="AAA"/>
    <property type="match status" value="2"/>
</dbReference>
<dbReference type="Pfam" id="PF00664">
    <property type="entry name" value="ABC_membrane"/>
    <property type="match status" value="2"/>
</dbReference>
<keyword evidence="10 12" id="KW-0472">Membrane</keyword>
<dbReference type="InterPro" id="IPR044726">
    <property type="entry name" value="ABCC_6TM_D2"/>
</dbReference>
<dbReference type="Pfam" id="PF00005">
    <property type="entry name" value="ABC_tran"/>
    <property type="match status" value="2"/>
</dbReference>
<dbReference type="InterPro" id="IPR017871">
    <property type="entry name" value="ABC_transporter-like_CS"/>
</dbReference>
<sequence length="1590" mass="176297">MNPQTVLAAALPQCSLGESLRRPLYDPHENYINPCTLAWAVLLVQGTVAVWAFLQATHLLLWNSYGPYRIKYSFGSVRSARSVGAFFYLRAVSCGVYCALIAILAAARALSPEHSGAVAGVFGAALAVSFFGAALVILPLVVFEVTRSPVGHASVIVFWLTSFVVWTVVFASDSLSPHKTFLTAGAHAHAISRAAESLLPVSAILSYLLEVYFYRPSVELTEYFDLNGWDISTVRNLVATLTFTWLEPTMRAVYKTHTIDVADVPQPVIELKCEVTISDFRKGWEKEVKRVEKKNAAREKKIAASNGDKKQPKLARPIMFFVLFRTHYKMLFRGMLGEFIDMSCLTLMPFLLQKFILYFAAVTYGEGPPPPLIQGLAIALAIYAASVVRYVSFNQYFICFFFCSYSISSSLTALCYEKAMRLSPEARKKKSSGDIVNLVSADITEVSYSVETMSDAVTIPLRLVLCLGAIYKLLGSAMFAGLGTALVLVPLSSAVSRAIYSLYTTQMTYKDERIRLTSEILNAIKSIKLYSWEKPMLARLHEIRNKKELVNGRNMGLYNAGASFLWSCVPFAISCAVYSVYATVSKKDVVPSVIFPALSLFDLLAQPLLMLPAVFSNFAEATVSMNRLGDFFSMAERDESIIQRTMDPISKGEESIKVKDATFVFSAGDETPALKNIDFSARKGNLTCVVGKVGAGKTTLMKALIGEISLVKDGKGSVHVNGTVAYCAQNAWIMNSSVRENILFGKRYDKKFYEKTVEACQLVSDFESLPDGDATLVGEKGISLSGGQKARLSLARAVYSRADIYLLDDVLSAVDSHVGKKITNAVLSSTGLLASKTIVLATNSIRILSISNETVFLHKGEIVERGSFDELMKKKGEVYSLVSEFSNEEAEDEQTQDTTVTESEAPESKSQSVTEDQLSAQVSPKPFEPGMPEVEDLGGFQLAKVDTNHTVGQASAVSFDHVYEFDDDDGKVKTTELVKEVKEKGHVKWAVFAEYLKACNWIYVIVWLVIYWAVIGSEIGGNVILKHWSEKNLKMGHNVDVGLYLMLYAFTGIASGILTFVGAYIILTFSSLAASKHFHDRMATSVLRAPMSFFDTTPMGRILNRFSDDVAVLDQQYMWTLMSLCQISIETIAKLSIVIYNLPLMILVIGVLFFLYNYFRSQFIPTSREFKRLKSALRSPVFSHLQESVNGVESLRAYGEIERFIHSNRVKVDNVIKVEFAAQCANRWLSMRLQSIAAIVVLSSTLMILLSIYLGKKLNPALVGFLMTYVFSSTSSLNAIIRMWADAETKAVNIERLIEYGNLTPEAEPIIEGHRPASSWPSTGAINFVDYSTRYREGLDPVLKHINLDIKPSEKIGIVGRTGAGKSSLTLALFRIVEPTTGHITIDQLNTSTIGLFDLRSQLNIIPQDACAFEGTIRENLDPFNQYTDEQLWKVLEMAHLKEHVESMKTDVKEDEEDSNKTKKKEPEVPQVGLHAKVLEGGSNLSGGQRQLLCLARALLKTSKVLVLDEATASVDVQTDKIIQETIRSEFKDKTILTIAHRLDTIMDSDRVLVLEKGQVKEFDTPETLLKNKESEFYSLCKEGGYIDVQ</sequence>
<keyword evidence="9 12" id="KW-1133">Transmembrane helix</keyword>